<name>A0A1H1JVN0_9BURK</name>
<organism evidence="3 4">
    <name type="scientific">Paraburkholderia tuberum</name>
    <dbReference type="NCBI Taxonomy" id="157910"/>
    <lineage>
        <taxon>Bacteria</taxon>
        <taxon>Pseudomonadati</taxon>
        <taxon>Pseudomonadota</taxon>
        <taxon>Betaproteobacteria</taxon>
        <taxon>Burkholderiales</taxon>
        <taxon>Burkholderiaceae</taxon>
        <taxon>Paraburkholderia</taxon>
    </lineage>
</organism>
<dbReference type="InterPro" id="IPR032635">
    <property type="entry name" value="Anti_2"/>
</dbReference>
<dbReference type="Proteomes" id="UP000199365">
    <property type="component" value="Unassembled WGS sequence"/>
</dbReference>
<feature type="transmembrane region" description="Helical" evidence="1">
    <location>
        <begin position="25"/>
        <end position="46"/>
    </location>
</feature>
<dbReference type="RefSeq" id="WP_090808995.1">
    <property type="nucleotide sequence ID" value="NZ_FNKX01000002.1"/>
</dbReference>
<sequence length="142" mass="15264">MSRQFRPGAGAPALDAAYAHTITQWLAAAALLASPMLCYAANLNFLKDTPITYMRQADRKALNDAAQKALDTKKDGESYEWSNAGTGNSVSIKGTVTPQDTTKDGDRTCRTATLTAVAKGQTQTWTPIVCKTGNGPWKILKQ</sequence>
<keyword evidence="1" id="KW-0472">Membrane</keyword>
<evidence type="ECO:0000259" key="2">
    <source>
        <dbReference type="Pfam" id="PF16998"/>
    </source>
</evidence>
<accession>A0A1H1JVN0</accession>
<reference evidence="4" key="1">
    <citation type="submission" date="2016-10" db="EMBL/GenBank/DDBJ databases">
        <authorList>
            <person name="Varghese N."/>
            <person name="Submissions S."/>
        </authorList>
    </citation>
    <scope>NUCLEOTIDE SEQUENCE [LARGE SCALE GENOMIC DNA]</scope>
    <source>
        <strain evidence="4">DUS833</strain>
    </source>
</reference>
<evidence type="ECO:0000256" key="1">
    <source>
        <dbReference type="SAM" id="Phobius"/>
    </source>
</evidence>
<dbReference type="STRING" id="157910.SAMN05445850_5789"/>
<keyword evidence="1" id="KW-0812">Transmembrane</keyword>
<gene>
    <name evidence="3" type="ORF">SAMN05445850_5789</name>
</gene>
<protein>
    <submittedName>
        <fullName evidence="3">Outer membrane surface antigen</fullName>
    </submittedName>
</protein>
<dbReference type="EMBL" id="FNKX01000002">
    <property type="protein sequence ID" value="SDR53902.1"/>
    <property type="molecule type" value="Genomic_DNA"/>
</dbReference>
<dbReference type="AlphaFoldDB" id="A0A1H1JVN0"/>
<keyword evidence="4" id="KW-1185">Reference proteome</keyword>
<evidence type="ECO:0000313" key="4">
    <source>
        <dbReference type="Proteomes" id="UP000199365"/>
    </source>
</evidence>
<proteinExistence type="predicted"/>
<keyword evidence="1" id="KW-1133">Transmembrane helix</keyword>
<dbReference type="Pfam" id="PF16998">
    <property type="entry name" value="17kDa_Anti_2"/>
    <property type="match status" value="1"/>
</dbReference>
<feature type="domain" description="Surface antigen" evidence="2">
    <location>
        <begin position="53"/>
        <end position="139"/>
    </location>
</feature>
<evidence type="ECO:0000313" key="3">
    <source>
        <dbReference type="EMBL" id="SDR53902.1"/>
    </source>
</evidence>